<dbReference type="Proteomes" id="UP000075714">
    <property type="component" value="Unassembled WGS sequence"/>
</dbReference>
<gene>
    <name evidence="3" type="ORF">GPECTOR_14g163</name>
</gene>
<name>A0A150GM90_GONPE</name>
<dbReference type="PANTHER" id="PTHR46573:SF1">
    <property type="entry name" value="WD REPEAT, SAM AND U-BOX DOMAIN-CONTAINING PROTEIN 1"/>
    <property type="match status" value="1"/>
</dbReference>
<evidence type="ECO:0000256" key="1">
    <source>
        <dbReference type="SAM" id="Phobius"/>
    </source>
</evidence>
<reference evidence="4" key="1">
    <citation type="journal article" date="2016" name="Nat. Commun.">
        <title>The Gonium pectorale genome demonstrates co-option of cell cycle regulation during the evolution of multicellularity.</title>
        <authorList>
            <person name="Hanschen E.R."/>
            <person name="Marriage T.N."/>
            <person name="Ferris P.J."/>
            <person name="Hamaji T."/>
            <person name="Toyoda A."/>
            <person name="Fujiyama A."/>
            <person name="Neme R."/>
            <person name="Noguchi H."/>
            <person name="Minakuchi Y."/>
            <person name="Suzuki M."/>
            <person name="Kawai-Toyooka H."/>
            <person name="Smith D.R."/>
            <person name="Sparks H."/>
            <person name="Anderson J."/>
            <person name="Bakaric R."/>
            <person name="Luria V."/>
            <person name="Karger A."/>
            <person name="Kirschner M.W."/>
            <person name="Durand P.M."/>
            <person name="Michod R.E."/>
            <person name="Nozaki H."/>
            <person name="Olson B.J."/>
        </authorList>
    </citation>
    <scope>NUCLEOTIDE SEQUENCE [LARGE SCALE GENOMIC DNA]</scope>
    <source>
        <strain evidence="4">NIES-2863</strain>
    </source>
</reference>
<keyword evidence="1" id="KW-0812">Transmembrane</keyword>
<dbReference type="PROSITE" id="PS51698">
    <property type="entry name" value="U_BOX"/>
    <property type="match status" value="1"/>
</dbReference>
<dbReference type="InterPro" id="IPR013083">
    <property type="entry name" value="Znf_RING/FYVE/PHD"/>
</dbReference>
<proteinExistence type="predicted"/>
<dbReference type="UniPathway" id="UPA00143"/>
<dbReference type="Gene3D" id="3.30.40.10">
    <property type="entry name" value="Zinc/RING finger domain, C3HC4 (zinc finger)"/>
    <property type="match status" value="1"/>
</dbReference>
<protein>
    <recommendedName>
        <fullName evidence="2">U-box domain-containing protein</fullName>
    </recommendedName>
</protein>
<dbReference type="SUPFAM" id="SSF57850">
    <property type="entry name" value="RING/U-box"/>
    <property type="match status" value="1"/>
</dbReference>
<dbReference type="EMBL" id="LSYV01000015">
    <property type="protein sequence ID" value="KXZ50917.1"/>
    <property type="molecule type" value="Genomic_DNA"/>
</dbReference>
<dbReference type="OrthoDB" id="10064100at2759"/>
<dbReference type="CDD" id="cd16655">
    <property type="entry name" value="RING-Ubox_WDSUB1-like"/>
    <property type="match status" value="1"/>
</dbReference>
<feature type="domain" description="U-box" evidence="2">
    <location>
        <begin position="215"/>
        <end position="288"/>
    </location>
</feature>
<dbReference type="Pfam" id="PF04564">
    <property type="entry name" value="U-box"/>
    <property type="match status" value="1"/>
</dbReference>
<dbReference type="SMART" id="SM00504">
    <property type="entry name" value="Ubox"/>
    <property type="match status" value="1"/>
</dbReference>
<dbReference type="InterPro" id="IPR052085">
    <property type="entry name" value="WD-SAM-U-box"/>
</dbReference>
<comment type="caution">
    <text evidence="3">The sequence shown here is derived from an EMBL/GenBank/DDBJ whole genome shotgun (WGS) entry which is preliminary data.</text>
</comment>
<evidence type="ECO:0000313" key="4">
    <source>
        <dbReference type="Proteomes" id="UP000075714"/>
    </source>
</evidence>
<keyword evidence="4" id="KW-1185">Reference proteome</keyword>
<keyword evidence="1" id="KW-1133">Transmembrane helix</keyword>
<feature type="transmembrane region" description="Helical" evidence="1">
    <location>
        <begin position="128"/>
        <end position="152"/>
    </location>
</feature>
<feature type="transmembrane region" description="Helical" evidence="1">
    <location>
        <begin position="93"/>
        <end position="116"/>
    </location>
</feature>
<sequence length="294" mass="32635">MDMKTTRETVGRIPLLYSAYELEVVLRTVDKTASRQPRNWTDLPNYTAQEPVSAFMYTAAMLTLPRTTVLYAWAYDHAGAYKLVRDLRFDVVAAIQCLACSHGVPLIMGCHGLLLLRLASALLPAQAFVYVAFHLYGTWVPLANMAIIILALQPNNGQLLEGAMGGIRHLGHRAAEDLQAAAHVAGVKASMTVQRRQHWPPPVRVSQELQEEAESAPKHLLCPITHHILTEPAVTVTGATYERSAIVEWLSKAGRDPLTGHVLSTEEVFPNLTMYTLVEEYVRERMQTKVRASA</sequence>
<dbReference type="PANTHER" id="PTHR46573">
    <property type="entry name" value="WD REPEAT, SAM AND U-BOX DOMAIN-CONTAINING PROTEIN 1"/>
    <property type="match status" value="1"/>
</dbReference>
<feature type="transmembrane region" description="Helical" evidence="1">
    <location>
        <begin position="54"/>
        <end position="73"/>
    </location>
</feature>
<dbReference type="GO" id="GO:0004842">
    <property type="term" value="F:ubiquitin-protein transferase activity"/>
    <property type="evidence" value="ECO:0007669"/>
    <property type="project" value="InterPro"/>
</dbReference>
<accession>A0A150GM90</accession>
<organism evidence="3 4">
    <name type="scientific">Gonium pectorale</name>
    <name type="common">Green alga</name>
    <dbReference type="NCBI Taxonomy" id="33097"/>
    <lineage>
        <taxon>Eukaryota</taxon>
        <taxon>Viridiplantae</taxon>
        <taxon>Chlorophyta</taxon>
        <taxon>core chlorophytes</taxon>
        <taxon>Chlorophyceae</taxon>
        <taxon>CS clade</taxon>
        <taxon>Chlamydomonadales</taxon>
        <taxon>Volvocaceae</taxon>
        <taxon>Gonium</taxon>
    </lineage>
</organism>
<dbReference type="InterPro" id="IPR003613">
    <property type="entry name" value="Ubox_domain"/>
</dbReference>
<dbReference type="AlphaFoldDB" id="A0A150GM90"/>
<dbReference type="STRING" id="33097.A0A150GM90"/>
<keyword evidence="1" id="KW-0472">Membrane</keyword>
<dbReference type="GO" id="GO:0016567">
    <property type="term" value="P:protein ubiquitination"/>
    <property type="evidence" value="ECO:0007669"/>
    <property type="project" value="UniProtKB-UniPathway"/>
</dbReference>
<evidence type="ECO:0000313" key="3">
    <source>
        <dbReference type="EMBL" id="KXZ50917.1"/>
    </source>
</evidence>
<evidence type="ECO:0000259" key="2">
    <source>
        <dbReference type="PROSITE" id="PS51698"/>
    </source>
</evidence>